<proteinExistence type="predicted"/>
<evidence type="ECO:0000313" key="1">
    <source>
        <dbReference type="EMBL" id="MEJ5945621.1"/>
    </source>
</evidence>
<dbReference type="EMBL" id="JBBIAA010000009">
    <property type="protein sequence ID" value="MEJ5945621.1"/>
    <property type="molecule type" value="Genomic_DNA"/>
</dbReference>
<accession>A0ABU8RKP6</accession>
<reference evidence="1 2" key="1">
    <citation type="journal article" date="2017" name="Int. J. Syst. Evol. Microbiol.">
        <title>Pseudokineococcus basanitobsidens sp. nov., isolated from volcanic rock.</title>
        <authorList>
            <person name="Lee D.W."/>
            <person name="Park M.Y."/>
            <person name="Kim J.J."/>
            <person name="Kim B.S."/>
        </authorList>
    </citation>
    <scope>NUCLEOTIDE SEQUENCE [LARGE SCALE GENOMIC DNA]</scope>
    <source>
        <strain evidence="1 2">DSM 103726</strain>
    </source>
</reference>
<organism evidence="1 2">
    <name type="scientific">Pseudokineococcus basanitobsidens</name>
    <dbReference type="NCBI Taxonomy" id="1926649"/>
    <lineage>
        <taxon>Bacteria</taxon>
        <taxon>Bacillati</taxon>
        <taxon>Actinomycetota</taxon>
        <taxon>Actinomycetes</taxon>
        <taxon>Kineosporiales</taxon>
        <taxon>Kineosporiaceae</taxon>
        <taxon>Pseudokineococcus</taxon>
    </lineage>
</organism>
<protein>
    <recommendedName>
        <fullName evidence="3">STAS domain-containing protein</fullName>
    </recommendedName>
</protein>
<gene>
    <name evidence="1" type="ORF">WDZ17_09990</name>
</gene>
<dbReference type="RefSeq" id="WP_339575005.1">
    <property type="nucleotide sequence ID" value="NZ_JBBIAA010000009.1"/>
</dbReference>
<name>A0ABU8RKP6_9ACTN</name>
<evidence type="ECO:0008006" key="3">
    <source>
        <dbReference type="Google" id="ProtNLM"/>
    </source>
</evidence>
<evidence type="ECO:0000313" key="2">
    <source>
        <dbReference type="Proteomes" id="UP001387100"/>
    </source>
</evidence>
<sequence>MTTAALPATAARSGPAASVTLACPHLLVMAGQVDADTVGSVPGADQLARVRVADLSAATYLHLEAVVLLLRCAQHVDRAHPGRRVRVRGATPRVRQVLQVRGAGVLLDLEAPRMQPAAP</sequence>
<keyword evidence="2" id="KW-1185">Reference proteome</keyword>
<dbReference type="Proteomes" id="UP001387100">
    <property type="component" value="Unassembled WGS sequence"/>
</dbReference>
<comment type="caution">
    <text evidence="1">The sequence shown here is derived from an EMBL/GenBank/DDBJ whole genome shotgun (WGS) entry which is preliminary data.</text>
</comment>